<dbReference type="GO" id="GO:0004519">
    <property type="term" value="F:endonuclease activity"/>
    <property type="evidence" value="ECO:0007669"/>
    <property type="project" value="UniProtKB-KW"/>
</dbReference>
<dbReference type="InterPro" id="IPR043128">
    <property type="entry name" value="Rev_trsase/Diguanyl_cyclase"/>
</dbReference>
<keyword evidence="7" id="KW-0064">Aspartyl protease</keyword>
<evidence type="ECO:0000313" key="20">
    <source>
        <dbReference type="EMBL" id="KAG8498745.1"/>
    </source>
</evidence>
<keyword evidence="8" id="KW-0255">Endonuclease</keyword>
<evidence type="ECO:0000256" key="14">
    <source>
        <dbReference type="ARBA" id="ARBA00023125"/>
    </source>
</evidence>
<accession>A0A8J5ZMA6</accession>
<keyword evidence="6" id="KW-0479">Metal-binding</keyword>
<name>A0A8J5ZMA6_9ROSI</name>
<evidence type="ECO:0000256" key="7">
    <source>
        <dbReference type="ARBA" id="ARBA00022750"/>
    </source>
</evidence>
<feature type="compositionally biased region" description="Polar residues" evidence="17">
    <location>
        <begin position="379"/>
        <end position="388"/>
    </location>
</feature>
<dbReference type="SMART" id="SM00343">
    <property type="entry name" value="ZnF_C2HC"/>
    <property type="match status" value="1"/>
</dbReference>
<feature type="domain" description="CCHC-type" evidence="18">
    <location>
        <begin position="340"/>
        <end position="355"/>
    </location>
</feature>
<evidence type="ECO:0000256" key="16">
    <source>
        <dbReference type="PROSITE-ProRule" id="PRU00047"/>
    </source>
</evidence>
<protein>
    <recommendedName>
        <fullName evidence="1">RNA-directed DNA polymerase</fullName>
        <ecNumber evidence="1">2.7.7.49</ecNumber>
    </recommendedName>
</protein>
<dbReference type="Gene3D" id="2.40.70.10">
    <property type="entry name" value="Acid Proteases"/>
    <property type="match status" value="1"/>
</dbReference>
<evidence type="ECO:0000256" key="2">
    <source>
        <dbReference type="ARBA" id="ARBA00022670"/>
    </source>
</evidence>
<keyword evidence="9" id="KW-0378">Hydrolase</keyword>
<dbReference type="Gene3D" id="3.10.10.10">
    <property type="entry name" value="HIV Type 1 Reverse Transcriptase, subunit A, domain 1"/>
    <property type="match status" value="1"/>
</dbReference>
<dbReference type="GO" id="GO:0006508">
    <property type="term" value="P:proteolysis"/>
    <property type="evidence" value="ECO:0007669"/>
    <property type="project" value="UniProtKB-KW"/>
</dbReference>
<dbReference type="Pfam" id="PF08284">
    <property type="entry name" value="RVP_2"/>
    <property type="match status" value="1"/>
</dbReference>
<dbReference type="PANTHER" id="PTHR37984">
    <property type="entry name" value="PROTEIN CBG26694"/>
    <property type="match status" value="1"/>
</dbReference>
<keyword evidence="12" id="KW-0695">RNA-directed DNA polymerase</keyword>
<evidence type="ECO:0000256" key="9">
    <source>
        <dbReference type="ARBA" id="ARBA00022801"/>
    </source>
</evidence>
<dbReference type="InterPro" id="IPR041588">
    <property type="entry name" value="Integrase_H2C2"/>
</dbReference>
<evidence type="ECO:0000259" key="18">
    <source>
        <dbReference type="PROSITE" id="PS50158"/>
    </source>
</evidence>
<dbReference type="Gene3D" id="3.10.20.370">
    <property type="match status" value="1"/>
</dbReference>
<dbReference type="Gene3D" id="1.10.340.70">
    <property type="match status" value="1"/>
</dbReference>
<feature type="compositionally biased region" description="Polar residues" evidence="17">
    <location>
        <begin position="299"/>
        <end position="311"/>
    </location>
</feature>
<dbReference type="Gene3D" id="4.10.60.10">
    <property type="entry name" value="Zinc finger, CCHC-type"/>
    <property type="match status" value="1"/>
</dbReference>
<dbReference type="InterPro" id="IPR036397">
    <property type="entry name" value="RNaseH_sf"/>
</dbReference>
<dbReference type="InterPro" id="IPR016197">
    <property type="entry name" value="Chromo-like_dom_sf"/>
</dbReference>
<dbReference type="InterPro" id="IPR001584">
    <property type="entry name" value="Integrase_cat-core"/>
</dbReference>
<dbReference type="Proteomes" id="UP000701853">
    <property type="component" value="Chromosome 3"/>
</dbReference>
<evidence type="ECO:0000256" key="5">
    <source>
        <dbReference type="ARBA" id="ARBA00022722"/>
    </source>
</evidence>
<keyword evidence="15" id="KW-0233">DNA recombination</keyword>
<dbReference type="InterPro" id="IPR041373">
    <property type="entry name" value="RT_RNaseH"/>
</dbReference>
<evidence type="ECO:0000256" key="3">
    <source>
        <dbReference type="ARBA" id="ARBA00022679"/>
    </source>
</evidence>
<dbReference type="GO" id="GO:0003964">
    <property type="term" value="F:RNA-directed DNA polymerase activity"/>
    <property type="evidence" value="ECO:0007669"/>
    <property type="project" value="UniProtKB-KW"/>
</dbReference>
<evidence type="ECO:0000256" key="1">
    <source>
        <dbReference type="ARBA" id="ARBA00012493"/>
    </source>
</evidence>
<dbReference type="FunFam" id="3.10.20.370:FF:000001">
    <property type="entry name" value="Retrovirus-related Pol polyprotein from transposon 17.6-like protein"/>
    <property type="match status" value="1"/>
</dbReference>
<dbReference type="Pfam" id="PF24626">
    <property type="entry name" value="SH3_Tf2-1"/>
    <property type="match status" value="1"/>
</dbReference>
<dbReference type="GO" id="GO:0006310">
    <property type="term" value="P:DNA recombination"/>
    <property type="evidence" value="ECO:0007669"/>
    <property type="project" value="UniProtKB-KW"/>
</dbReference>
<dbReference type="InterPro" id="IPR056924">
    <property type="entry name" value="SH3_Tf2-1"/>
</dbReference>
<organism evidence="20 21">
    <name type="scientific">Gossypium anomalum</name>
    <dbReference type="NCBI Taxonomy" id="47600"/>
    <lineage>
        <taxon>Eukaryota</taxon>
        <taxon>Viridiplantae</taxon>
        <taxon>Streptophyta</taxon>
        <taxon>Embryophyta</taxon>
        <taxon>Tracheophyta</taxon>
        <taxon>Spermatophyta</taxon>
        <taxon>Magnoliopsida</taxon>
        <taxon>eudicotyledons</taxon>
        <taxon>Gunneridae</taxon>
        <taxon>Pentapetalae</taxon>
        <taxon>rosids</taxon>
        <taxon>malvids</taxon>
        <taxon>Malvales</taxon>
        <taxon>Malvaceae</taxon>
        <taxon>Malvoideae</taxon>
        <taxon>Gossypium</taxon>
    </lineage>
</organism>
<keyword evidence="11" id="KW-0229">DNA integration</keyword>
<keyword evidence="14" id="KW-0238">DNA-binding</keyword>
<keyword evidence="16" id="KW-0863">Zinc-finger</keyword>
<gene>
    <name evidence="20" type="ORF">CXB51_005100</name>
</gene>
<dbReference type="InterPro" id="IPR050951">
    <property type="entry name" value="Retrovirus_Pol_polyprotein"/>
</dbReference>
<dbReference type="Gene3D" id="3.30.70.270">
    <property type="match status" value="2"/>
</dbReference>
<dbReference type="InterPro" id="IPR012337">
    <property type="entry name" value="RNaseH-like_sf"/>
</dbReference>
<dbReference type="SUPFAM" id="SSF53098">
    <property type="entry name" value="Ribonuclease H-like"/>
    <property type="match status" value="1"/>
</dbReference>
<evidence type="ECO:0000256" key="10">
    <source>
        <dbReference type="ARBA" id="ARBA00022842"/>
    </source>
</evidence>
<evidence type="ECO:0000256" key="12">
    <source>
        <dbReference type="ARBA" id="ARBA00022918"/>
    </source>
</evidence>
<evidence type="ECO:0000256" key="6">
    <source>
        <dbReference type="ARBA" id="ARBA00022723"/>
    </source>
</evidence>
<dbReference type="EMBL" id="JAHUZN010000003">
    <property type="protein sequence ID" value="KAG8498745.1"/>
    <property type="molecule type" value="Genomic_DNA"/>
</dbReference>
<keyword evidence="10" id="KW-0460">Magnesium</keyword>
<evidence type="ECO:0000256" key="13">
    <source>
        <dbReference type="ARBA" id="ARBA00022932"/>
    </source>
</evidence>
<dbReference type="Gene3D" id="3.30.420.10">
    <property type="entry name" value="Ribonuclease H-like superfamily/Ribonuclease H"/>
    <property type="match status" value="1"/>
</dbReference>
<dbReference type="Pfam" id="PF17917">
    <property type="entry name" value="RT_RNaseH"/>
    <property type="match status" value="1"/>
</dbReference>
<evidence type="ECO:0000313" key="21">
    <source>
        <dbReference type="Proteomes" id="UP000701853"/>
    </source>
</evidence>
<dbReference type="GO" id="GO:0003887">
    <property type="term" value="F:DNA-directed DNA polymerase activity"/>
    <property type="evidence" value="ECO:0007669"/>
    <property type="project" value="UniProtKB-KW"/>
</dbReference>
<comment type="caution">
    <text evidence="20">The sequence shown here is derived from an EMBL/GenBank/DDBJ whole genome shotgun (WGS) entry which is preliminary data.</text>
</comment>
<dbReference type="InterPro" id="IPR001878">
    <property type="entry name" value="Znf_CCHC"/>
</dbReference>
<dbReference type="Pfam" id="PF17921">
    <property type="entry name" value="Integrase_H2C2"/>
    <property type="match status" value="1"/>
</dbReference>
<feature type="domain" description="Integrase catalytic" evidence="19">
    <location>
        <begin position="1068"/>
        <end position="1188"/>
    </location>
</feature>
<evidence type="ECO:0000256" key="15">
    <source>
        <dbReference type="ARBA" id="ARBA00023172"/>
    </source>
</evidence>
<keyword evidence="5" id="KW-0540">Nuclease</keyword>
<dbReference type="GO" id="GO:0004190">
    <property type="term" value="F:aspartic-type endopeptidase activity"/>
    <property type="evidence" value="ECO:0007669"/>
    <property type="project" value="UniProtKB-KW"/>
</dbReference>
<dbReference type="Pfam" id="PF00098">
    <property type="entry name" value="zf-CCHC"/>
    <property type="match status" value="1"/>
</dbReference>
<dbReference type="SUPFAM" id="SSF54160">
    <property type="entry name" value="Chromo domain-like"/>
    <property type="match status" value="1"/>
</dbReference>
<keyword evidence="3" id="KW-0808">Transferase</keyword>
<dbReference type="OrthoDB" id="415724at2759"/>
<feature type="region of interest" description="Disordered" evidence="17">
    <location>
        <begin position="256"/>
        <end position="318"/>
    </location>
</feature>
<dbReference type="Pfam" id="PF00078">
    <property type="entry name" value="RVT_1"/>
    <property type="match status" value="2"/>
</dbReference>
<dbReference type="GO" id="GO:0008270">
    <property type="term" value="F:zinc ion binding"/>
    <property type="evidence" value="ECO:0007669"/>
    <property type="project" value="UniProtKB-KW"/>
</dbReference>
<dbReference type="PANTHER" id="PTHR37984:SF5">
    <property type="entry name" value="PROTEIN NYNRIN-LIKE"/>
    <property type="match status" value="1"/>
</dbReference>
<dbReference type="PROSITE" id="PS50158">
    <property type="entry name" value="ZF_CCHC"/>
    <property type="match status" value="1"/>
</dbReference>
<evidence type="ECO:0000256" key="11">
    <source>
        <dbReference type="ARBA" id="ARBA00022908"/>
    </source>
</evidence>
<dbReference type="GO" id="GO:0015074">
    <property type="term" value="P:DNA integration"/>
    <property type="evidence" value="ECO:0007669"/>
    <property type="project" value="UniProtKB-KW"/>
</dbReference>
<evidence type="ECO:0000256" key="17">
    <source>
        <dbReference type="SAM" id="MobiDB-lite"/>
    </source>
</evidence>
<dbReference type="CDD" id="cd09274">
    <property type="entry name" value="RNase_HI_RT_Ty3"/>
    <property type="match status" value="1"/>
</dbReference>
<dbReference type="PROSITE" id="PS50994">
    <property type="entry name" value="INTEGRASE"/>
    <property type="match status" value="1"/>
</dbReference>
<dbReference type="SUPFAM" id="SSF56672">
    <property type="entry name" value="DNA/RNA polymerases"/>
    <property type="match status" value="1"/>
</dbReference>
<evidence type="ECO:0000259" key="19">
    <source>
        <dbReference type="PROSITE" id="PS50994"/>
    </source>
</evidence>
<dbReference type="InterPro" id="IPR021109">
    <property type="entry name" value="Peptidase_aspartic_dom_sf"/>
</dbReference>
<dbReference type="FunFam" id="3.30.70.270:FF:000003">
    <property type="entry name" value="Transposon Ty3-G Gag-Pol polyprotein"/>
    <property type="match status" value="1"/>
</dbReference>
<sequence>MMVELCAETIKYRELIRIVQRDGFMVTFVIQLAQELEIVEDPPALSILLVFELNILNYGINGPDGTAADDTASNVLAPAQGTAPVESRPEILRQGDETIPVAAQGIDLVRMNKPPVDKIRKQGAKEFRAKIDDDPEKAEFWFENSTRVFDELSCTPEECLKCAVSLLRDSAYHWWKTLVAAGKMSVAEYEREFVRLNKYAQECVSTEAIMCKRFEDGLNEDIKVFVGILELKEFVVLVDRALKVEELNKERRKAAIEAQDARKRPISKSFQSQSKRSKETNPRKTVSTGDSHRERGRTYSGSKAQATSVASVGNVRSRKPECQQCGRQHYGKCWGNERACFRCGSREHFIRDCPEKVKEEKFQSARQNTTASRGRPPRNTGSGASSKTVMKDSVARSEVRAPARAYAIRAREDASSPDVITGTFSLYDAIVIALIDPGSTHSYICMNLVSNKKLPVEFTEFTIKVSNPLGQYVLVDKVCKNCPLMIQGHCFSANLMLLPFDEFDVILGMDWLTLYDAKIYMRKGCEAYLAYVMNTELPQLKFESVPIVCEFPDVFPEELPGLPPNREIEFAIDLLPGTAPISIAPYRMTPTELKELKAQLQELTDKGFVRPSFSPWGAPVLFVKKNDGSMRLCIDYRQLNKVTIKNKYPLPRIDDLFDQLKWATVFSKIDLRSGYYQLRVKESDVPKTAFRTRYGHYEFLPYLDKFVVVFIDDILIYSRDESEHAEHLRTVLQILREKKLFAKFSKSEFWLREVRFLGHIVSGDGIRVNPSKISAIVDWKPPKNVTEVRSFLGLAGYYRRFVEPEPGKEFVIYSDASLTGLGCVLMQEGKVVAYASRQLKPHEKNYPIHDLELAAIVFALKIWRHYLYGEKCRIFTDHKSLKYLMNQKDLNLRQRRWLELLKDYELVIDYYPGKANIVADALSRKSLFTLRAMNTRLALSHDGSILAEMRVKPLFLQLICDAQKNDSELQTKRTQCESGYYSNFRVGPDDCLMFRDRICVPKNDELIQKILHEAHSGCLSVHPGSTKMYNDLKKLYWWPGMKRDISEFVTKCLICQQVKAEHQLPSGLLQLVMVPEWKWDRITMDFETGLPLTPKKKDAVWRSEVYLEILEKVTRSLGTKLNFSTAFHPQTDGQSERVIQVFEDMLRCCVLEFGGSWEKYLSLVEFAYNNSFQSSIQMAPYEALYGRKCRTPLYWTELSEKQIHGVDLVKETEEKVNIIRDCLKAASDQQKSYADLKRKEIEFKVGDKVFLKVSPWKKILRFSRKGKLSPRFIGPYEIIERIGPVAYRLALPAELERIHNVFHVSMLRRYRLDPSHVISPTEFEIRPDMTYEEEPIKILAREIKQLRNKSIALVKVLWHRHGIEEATWEPEETMRK</sequence>
<keyword evidence="16" id="KW-0862">Zinc</keyword>
<evidence type="ECO:0000256" key="4">
    <source>
        <dbReference type="ARBA" id="ARBA00022695"/>
    </source>
</evidence>
<dbReference type="EC" id="2.7.7.49" evidence="1"/>
<reference evidence="20 21" key="1">
    <citation type="journal article" date="2021" name="bioRxiv">
        <title>The Gossypium anomalum genome as a resource for cotton improvement and evolutionary analysis of hybrid incompatibility.</title>
        <authorList>
            <person name="Grover C.E."/>
            <person name="Yuan D."/>
            <person name="Arick M.A."/>
            <person name="Miller E.R."/>
            <person name="Hu G."/>
            <person name="Peterson D.G."/>
            <person name="Wendel J.F."/>
            <person name="Udall J.A."/>
        </authorList>
    </citation>
    <scope>NUCLEOTIDE SEQUENCE [LARGE SCALE GENOMIC DNA]</scope>
    <source>
        <strain evidence="20">JFW-Udall</strain>
        <tissue evidence="20">Leaf</tissue>
    </source>
</reference>
<evidence type="ECO:0000256" key="8">
    <source>
        <dbReference type="ARBA" id="ARBA00022759"/>
    </source>
</evidence>
<proteinExistence type="predicted"/>
<keyword evidence="2" id="KW-0645">Protease</keyword>
<dbReference type="InterPro" id="IPR000477">
    <property type="entry name" value="RT_dom"/>
</dbReference>
<dbReference type="CDD" id="cd00303">
    <property type="entry name" value="retropepsin_like"/>
    <property type="match status" value="1"/>
</dbReference>
<keyword evidence="4" id="KW-0548">Nucleotidyltransferase</keyword>
<dbReference type="GO" id="GO:0003677">
    <property type="term" value="F:DNA binding"/>
    <property type="evidence" value="ECO:0007669"/>
    <property type="project" value="UniProtKB-KW"/>
</dbReference>
<keyword evidence="21" id="KW-1185">Reference proteome</keyword>
<keyword evidence="13" id="KW-0239">DNA-directed DNA polymerase</keyword>
<dbReference type="InterPro" id="IPR043502">
    <property type="entry name" value="DNA/RNA_pol_sf"/>
</dbReference>
<feature type="region of interest" description="Disordered" evidence="17">
    <location>
        <begin position="358"/>
        <end position="396"/>
    </location>
</feature>
<dbReference type="CDD" id="cd01647">
    <property type="entry name" value="RT_LTR"/>
    <property type="match status" value="1"/>
</dbReference>
<dbReference type="SUPFAM" id="SSF50630">
    <property type="entry name" value="Acid proteases"/>
    <property type="match status" value="1"/>
</dbReference>